<organism evidence="1 2">
    <name type="scientific">Solibacillus faecavium</name>
    <dbReference type="NCBI Taxonomy" id="2762221"/>
    <lineage>
        <taxon>Bacteria</taxon>
        <taxon>Bacillati</taxon>
        <taxon>Bacillota</taxon>
        <taxon>Bacilli</taxon>
        <taxon>Bacillales</taxon>
        <taxon>Caryophanaceae</taxon>
        <taxon>Solibacillus</taxon>
    </lineage>
</organism>
<gene>
    <name evidence="1" type="ORF">H9635_09980</name>
</gene>
<comment type="caution">
    <text evidence="1">The sequence shown here is derived from an EMBL/GenBank/DDBJ whole genome shotgun (WGS) entry which is preliminary data.</text>
</comment>
<evidence type="ECO:0000313" key="2">
    <source>
        <dbReference type="Proteomes" id="UP000619101"/>
    </source>
</evidence>
<evidence type="ECO:0008006" key="3">
    <source>
        <dbReference type="Google" id="ProtNLM"/>
    </source>
</evidence>
<accession>A0ABR8XYU5</accession>
<dbReference type="EMBL" id="JACSPZ010000004">
    <property type="protein sequence ID" value="MBD8037073.1"/>
    <property type="molecule type" value="Genomic_DNA"/>
</dbReference>
<reference evidence="1 2" key="1">
    <citation type="submission" date="2020-08" db="EMBL/GenBank/DDBJ databases">
        <title>A Genomic Blueprint of the Chicken Gut Microbiome.</title>
        <authorList>
            <person name="Gilroy R."/>
            <person name="Ravi A."/>
            <person name="Getino M."/>
            <person name="Pursley I."/>
            <person name="Horton D.L."/>
            <person name="Alikhan N.-F."/>
            <person name="Baker D."/>
            <person name="Gharbi K."/>
            <person name="Hall N."/>
            <person name="Watson M."/>
            <person name="Adriaenssens E.M."/>
            <person name="Foster-Nyarko E."/>
            <person name="Jarju S."/>
            <person name="Secka A."/>
            <person name="Antonio M."/>
            <person name="Oren A."/>
            <person name="Chaudhuri R."/>
            <person name="La Ragione R.M."/>
            <person name="Hildebrand F."/>
            <person name="Pallen M.J."/>
        </authorList>
    </citation>
    <scope>NUCLEOTIDE SEQUENCE [LARGE SCALE GENOMIC DNA]</scope>
    <source>
        <strain evidence="1 2">A46</strain>
    </source>
</reference>
<dbReference type="RefSeq" id="WP_191700128.1">
    <property type="nucleotide sequence ID" value="NZ_JACSPZ010000004.1"/>
</dbReference>
<name>A0ABR8XYU5_9BACL</name>
<sequence length="130" mass="15730">MKRFTKESLYKVLHSKFNEFLEDSYDKNTFNRWYPVGRYKKTANDSNKPIFVNFSKKETKTSLSIHFELYVAHEYPQDNQDTLLRGLLYNVKDFLYDDFLSDLETWKLDPSLAWEESLESFIKQANKKYR</sequence>
<dbReference type="Proteomes" id="UP000619101">
    <property type="component" value="Unassembled WGS sequence"/>
</dbReference>
<keyword evidence="2" id="KW-1185">Reference proteome</keyword>
<evidence type="ECO:0000313" key="1">
    <source>
        <dbReference type="EMBL" id="MBD8037073.1"/>
    </source>
</evidence>
<proteinExistence type="predicted"/>
<protein>
    <recommendedName>
        <fullName evidence="3">DUF4304 domain-containing protein</fullName>
    </recommendedName>
</protein>